<dbReference type="EnsemblBacteria" id="ABF41278">
    <property type="protein sequence ID" value="ABF41278"/>
    <property type="gene ID" value="Acid345_2277"/>
</dbReference>
<dbReference type="GO" id="GO:0008239">
    <property type="term" value="F:dipeptidyl-peptidase activity"/>
    <property type="evidence" value="ECO:0007669"/>
    <property type="project" value="UniProtKB-UniRule"/>
</dbReference>
<keyword evidence="4 6" id="KW-0732">Signal</keyword>
<evidence type="ECO:0000313" key="8">
    <source>
        <dbReference type="Proteomes" id="UP000002432"/>
    </source>
</evidence>
<evidence type="ECO:0000256" key="5">
    <source>
        <dbReference type="ARBA" id="ARBA00022801"/>
    </source>
</evidence>
<evidence type="ECO:0000256" key="2">
    <source>
        <dbReference type="ARBA" id="ARBA00022438"/>
    </source>
</evidence>
<dbReference type="PANTHER" id="PTHR38469">
    <property type="entry name" value="PERIPLASMIC PEPTIDASE SUBFAMILY S1B"/>
    <property type="match status" value="1"/>
</dbReference>
<evidence type="ECO:0000256" key="4">
    <source>
        <dbReference type="ARBA" id="ARBA00022729"/>
    </source>
</evidence>
<dbReference type="GO" id="GO:0070009">
    <property type="term" value="F:serine-type aminopeptidase activity"/>
    <property type="evidence" value="ECO:0007669"/>
    <property type="project" value="UniProtKB-UniRule"/>
</dbReference>
<keyword evidence="3 6" id="KW-0645">Protease</keyword>
<dbReference type="EC" id="3.4.14.-" evidence="6"/>
<evidence type="ECO:0000256" key="3">
    <source>
        <dbReference type="ARBA" id="ARBA00022670"/>
    </source>
</evidence>
<evidence type="ECO:0000256" key="6">
    <source>
        <dbReference type="RuleBase" id="RU366067"/>
    </source>
</evidence>
<keyword evidence="8" id="KW-1185">Reference proteome</keyword>
<dbReference type="GO" id="GO:0043171">
    <property type="term" value="P:peptide catabolic process"/>
    <property type="evidence" value="ECO:0007669"/>
    <property type="project" value="UniProtKB-UniRule"/>
</dbReference>
<evidence type="ECO:0000256" key="1">
    <source>
        <dbReference type="ARBA" id="ARBA00010491"/>
    </source>
</evidence>
<dbReference type="PANTHER" id="PTHR38469:SF1">
    <property type="entry name" value="PERIPLASMIC PEPTIDASE SUBFAMILY S1B"/>
    <property type="match status" value="1"/>
</dbReference>
<organism evidence="7 8">
    <name type="scientific">Koribacter versatilis (strain Ellin345)</name>
    <dbReference type="NCBI Taxonomy" id="204669"/>
    <lineage>
        <taxon>Bacteria</taxon>
        <taxon>Pseudomonadati</taxon>
        <taxon>Acidobacteriota</taxon>
        <taxon>Terriglobia</taxon>
        <taxon>Terriglobales</taxon>
        <taxon>Candidatus Korobacteraceae</taxon>
        <taxon>Candidatus Korobacter</taxon>
    </lineage>
</organism>
<accession>Q1IPC2</accession>
<keyword evidence="2 6" id="KW-0031">Aminopeptidase</keyword>
<name>Q1IPC2_KORVE</name>
<comment type="similarity">
    <text evidence="1 6">Belongs to the peptidase S46 family.</text>
</comment>
<keyword evidence="5 6" id="KW-0378">Hydrolase</keyword>
<reference evidence="7 8" key="1">
    <citation type="journal article" date="2009" name="Appl. Environ. Microbiol.">
        <title>Three genomes from the phylum Acidobacteria provide insight into the lifestyles of these microorganisms in soils.</title>
        <authorList>
            <person name="Ward N.L."/>
            <person name="Challacombe J.F."/>
            <person name="Janssen P.H."/>
            <person name="Henrissat B."/>
            <person name="Coutinho P.M."/>
            <person name="Wu M."/>
            <person name="Xie G."/>
            <person name="Haft D.H."/>
            <person name="Sait M."/>
            <person name="Badger J."/>
            <person name="Barabote R.D."/>
            <person name="Bradley B."/>
            <person name="Brettin T.S."/>
            <person name="Brinkac L.M."/>
            <person name="Bruce D."/>
            <person name="Creasy T."/>
            <person name="Daugherty S.C."/>
            <person name="Davidsen T.M."/>
            <person name="DeBoy R.T."/>
            <person name="Detter J.C."/>
            <person name="Dodson R.J."/>
            <person name="Durkin A.S."/>
            <person name="Ganapathy A."/>
            <person name="Gwinn-Giglio M."/>
            <person name="Han C.S."/>
            <person name="Khouri H."/>
            <person name="Kiss H."/>
            <person name="Kothari S.P."/>
            <person name="Madupu R."/>
            <person name="Nelson K.E."/>
            <person name="Nelson W.C."/>
            <person name="Paulsen I."/>
            <person name="Penn K."/>
            <person name="Ren Q."/>
            <person name="Rosovitz M.J."/>
            <person name="Selengut J.D."/>
            <person name="Shrivastava S."/>
            <person name="Sullivan S.A."/>
            <person name="Tapia R."/>
            <person name="Thompson L.S."/>
            <person name="Watkins K.L."/>
            <person name="Yang Q."/>
            <person name="Yu C."/>
            <person name="Zafar N."/>
            <person name="Zhou L."/>
            <person name="Kuske C.R."/>
        </authorList>
    </citation>
    <scope>NUCLEOTIDE SEQUENCE [LARGE SCALE GENOMIC DNA]</scope>
    <source>
        <strain evidence="7 8">Ellin345</strain>
    </source>
</reference>
<dbReference type="SUPFAM" id="SSF50494">
    <property type="entry name" value="Trypsin-like serine proteases"/>
    <property type="match status" value="1"/>
</dbReference>
<dbReference type="eggNOG" id="COG0265">
    <property type="taxonomic scope" value="Bacteria"/>
</dbReference>
<gene>
    <name evidence="7" type="ordered locus">Acid345_2277</name>
</gene>
<keyword evidence="6" id="KW-0720">Serine protease</keyword>
<dbReference type="Gene3D" id="2.40.10.10">
    <property type="entry name" value="Trypsin-like serine proteases"/>
    <property type="match status" value="1"/>
</dbReference>
<sequence length="701" mass="78260">MYLCRVPCKLLSLLVIAFCTFTTFAQADEGMWLFTNPPTAAIQKKYGFAITQEWLDHLRLSSSRAPGGSSEFVSPDGLLMTNHHVAQSCIHDLSSGGKDYMKDGFYAATREQEPKCPGIEFLVLTDIKDVSEQIHSAVKARMASAESGKATRQAMSAAEKACSTEGFKCDVVTLYAGAMYHLYKYKKYTDVRLVFAPEFQMAFFGGDPDNFTFPRYDLDITFFRMYENGKPAHTENYLKFAKKGVKEGDLLFVSGHPGRTSRLLSIAELEYLRDVQYPWQIKNLTRRVNLLLAFSKEGAEQAREAEHDLFSFQNSQKALTGYNTFFANKEGWAKKQADEKQFRDYVKAHAEREKEFGDPWTEVNQAEGTQRGMFFDYQYVEMLAGLRGSLAADARFIVRAAQQRTLPNDQRLRGYTDSALATREQELFSDAPAYKDLNKAMLADSLADMQEQEPKNPSLLKVLAGKSPKDRAAELIDGSKLDDAAYRKKLYDGGLKAVEESTDPLVVMMRSIEPQALALRQKFDDEVDPKLRDGGAKIAKVRFAIFGQTQPPDATFTLRLSYGPAKGYEENGKHIPWSTTMDGAYKHAADHGNKSPYELPKSWMDAKGKFDGNTPFDVVTTADIIGGNSGSPVVNTNGELVGIIFDGNIESLPLNFMYDDLQARAVHVDSRAILESLQKIYHADALYEEITGASGISAAKQ</sequence>
<dbReference type="InterPro" id="IPR043504">
    <property type="entry name" value="Peptidase_S1_PA_chymotrypsin"/>
</dbReference>
<comment type="function">
    <text evidence="6">Catalyzes the removal of dipeptides from the N-terminus of oligopeptides.</text>
</comment>
<dbReference type="Pfam" id="PF10459">
    <property type="entry name" value="Peptidase_S46"/>
    <property type="match status" value="1"/>
</dbReference>
<feature type="chain" id="PRO_5023061499" description="Dipeptidyl-peptidase" evidence="6">
    <location>
        <begin position="28"/>
        <end position="701"/>
    </location>
</feature>
<dbReference type="InterPro" id="IPR009003">
    <property type="entry name" value="Peptidase_S1_PA"/>
</dbReference>
<feature type="signal peptide" evidence="6">
    <location>
        <begin position="1"/>
        <end position="27"/>
    </location>
</feature>
<dbReference type="HOGENOM" id="CLU_013776_0_0_0"/>
<proteinExistence type="inferred from homology"/>
<dbReference type="KEGG" id="aba:Acid345_2277"/>
<protein>
    <recommendedName>
        <fullName evidence="6">Dipeptidyl-peptidase</fullName>
        <ecNumber evidence="6">3.4.14.-</ecNumber>
    </recommendedName>
</protein>
<dbReference type="Proteomes" id="UP000002432">
    <property type="component" value="Chromosome"/>
</dbReference>
<dbReference type="InterPro" id="IPR019500">
    <property type="entry name" value="Pep_S46"/>
</dbReference>
<dbReference type="GO" id="GO:0006508">
    <property type="term" value="P:proteolysis"/>
    <property type="evidence" value="ECO:0007669"/>
    <property type="project" value="UniProtKB-KW"/>
</dbReference>
<dbReference type="STRING" id="204669.Acid345_2277"/>
<dbReference type="AlphaFoldDB" id="Q1IPC2"/>
<dbReference type="EMBL" id="CP000360">
    <property type="protein sequence ID" value="ABF41278.1"/>
    <property type="molecule type" value="Genomic_DNA"/>
</dbReference>
<evidence type="ECO:0000313" key="7">
    <source>
        <dbReference type="EMBL" id="ABF41278.1"/>
    </source>
</evidence>